<dbReference type="EMBL" id="CAJPDS010000039">
    <property type="protein sequence ID" value="CAF9925713.1"/>
    <property type="molecule type" value="Genomic_DNA"/>
</dbReference>
<dbReference type="AlphaFoldDB" id="A0A8H3FJL1"/>
<dbReference type="InterPro" id="IPR013830">
    <property type="entry name" value="SGNH_hydro"/>
</dbReference>
<dbReference type="Proteomes" id="UP000664521">
    <property type="component" value="Unassembled WGS sequence"/>
</dbReference>
<dbReference type="FunFam" id="3.10.129.10:FF:000074">
    <property type="entry name" value="Acyl-CoA thioesterase II"/>
    <property type="match status" value="1"/>
</dbReference>
<keyword evidence="7" id="KW-1185">Reference proteome</keyword>
<dbReference type="GO" id="GO:0009062">
    <property type="term" value="P:fatty acid catabolic process"/>
    <property type="evidence" value="ECO:0007669"/>
    <property type="project" value="TreeGrafter"/>
</dbReference>
<reference evidence="6" key="1">
    <citation type="submission" date="2021-03" db="EMBL/GenBank/DDBJ databases">
        <authorList>
            <person name="Tagirdzhanova G."/>
        </authorList>
    </citation>
    <scope>NUCLEOTIDE SEQUENCE</scope>
</reference>
<dbReference type="PANTHER" id="PTHR11066">
    <property type="entry name" value="ACYL-COA THIOESTERASE"/>
    <property type="match status" value="1"/>
</dbReference>
<accession>A0A8H3FJL1</accession>
<dbReference type="SUPFAM" id="SSF52266">
    <property type="entry name" value="SGNH hydrolase"/>
    <property type="match status" value="1"/>
</dbReference>
<dbReference type="CDD" id="cd00229">
    <property type="entry name" value="SGNH_hydrolase"/>
    <property type="match status" value="1"/>
</dbReference>
<protein>
    <recommendedName>
        <fullName evidence="8">SGNH hydrolase-type esterase domain-containing protein</fullName>
    </recommendedName>
</protein>
<sequence>MDGSNASSPSAIKILCFGDSLTAGYSRYGLLHFPYAEHLKEKLQAAFPSMKIHIDVEGMSGAQVQGQYLGRLNRACLKAKDGFYDWIIVMGGTNDLGWGRKPEEIYEDLGKVWDLALDNSTNVLALNVIECAASTGSLIQRRDKLNELIAAHAQNRWQSMDLCSAVPYFAMEKAKQDLIWDDGLHLTKEGYEMMGNAIAAHLVELLKSTGDAKTGLLSPANMPSPTLITPPRPDPFKSPIENVLALTPLSSIGPDIFTNTRELWHPPGARGVYGGAVIAQCLSAAQATIPPSAPEYLIHSMHCYFVLAGDSTIPILYHVERVRDGQSFVTRTVQARQKGRCIFTTTCSFMREGSEGAKAVAHGWDIPEGVRDLLPDDKRENGAEEGEGDDEGEDAEGNGVQRFGPFVSRQLGVANSGVPPSSLSNHTLHKFEIFEFGEERY</sequence>
<dbReference type="Gene3D" id="2.40.160.210">
    <property type="entry name" value="Acyl-CoA thioesterase, double hotdog domain"/>
    <property type="match status" value="1"/>
</dbReference>
<evidence type="ECO:0000256" key="3">
    <source>
        <dbReference type="SAM" id="MobiDB-lite"/>
    </source>
</evidence>
<dbReference type="InterPro" id="IPR036514">
    <property type="entry name" value="SGNH_hydro_sf"/>
</dbReference>
<dbReference type="Gene3D" id="3.40.50.1110">
    <property type="entry name" value="SGNH hydrolase"/>
    <property type="match status" value="1"/>
</dbReference>
<evidence type="ECO:0000256" key="2">
    <source>
        <dbReference type="ARBA" id="ARBA00022801"/>
    </source>
</evidence>
<evidence type="ECO:0000313" key="7">
    <source>
        <dbReference type="Proteomes" id="UP000664521"/>
    </source>
</evidence>
<dbReference type="PANTHER" id="PTHR11066:SF34">
    <property type="entry name" value="ACYL-COENZYME A THIOESTERASE 8"/>
    <property type="match status" value="1"/>
</dbReference>
<proteinExistence type="inferred from homology"/>
<dbReference type="InterPro" id="IPR049449">
    <property type="entry name" value="TesB_ACOT8-like_N"/>
</dbReference>
<dbReference type="GO" id="GO:0005782">
    <property type="term" value="C:peroxisomal matrix"/>
    <property type="evidence" value="ECO:0007669"/>
    <property type="project" value="TreeGrafter"/>
</dbReference>
<evidence type="ECO:0000259" key="4">
    <source>
        <dbReference type="Pfam" id="PF13472"/>
    </source>
</evidence>
<feature type="domain" description="SGNH hydrolase-type esterase" evidence="4">
    <location>
        <begin position="16"/>
        <end position="192"/>
    </location>
</feature>
<comment type="caution">
    <text evidence="6">The sequence shown here is derived from an EMBL/GenBank/DDBJ whole genome shotgun (WGS) entry which is preliminary data.</text>
</comment>
<evidence type="ECO:0000256" key="1">
    <source>
        <dbReference type="ARBA" id="ARBA00006538"/>
    </source>
</evidence>
<keyword evidence="2" id="KW-0378">Hydrolase</keyword>
<dbReference type="OrthoDB" id="408760at2759"/>
<evidence type="ECO:0000313" key="6">
    <source>
        <dbReference type="EMBL" id="CAF9925713.1"/>
    </source>
</evidence>
<dbReference type="GO" id="GO:0047617">
    <property type="term" value="F:fatty acyl-CoA hydrolase activity"/>
    <property type="evidence" value="ECO:0007669"/>
    <property type="project" value="InterPro"/>
</dbReference>
<dbReference type="GO" id="GO:0006637">
    <property type="term" value="P:acyl-CoA metabolic process"/>
    <property type="evidence" value="ECO:0007669"/>
    <property type="project" value="InterPro"/>
</dbReference>
<feature type="compositionally biased region" description="Acidic residues" evidence="3">
    <location>
        <begin position="383"/>
        <end position="396"/>
    </location>
</feature>
<feature type="compositionally biased region" description="Basic and acidic residues" evidence="3">
    <location>
        <begin position="368"/>
        <end position="382"/>
    </location>
</feature>
<evidence type="ECO:0008006" key="8">
    <source>
        <dbReference type="Google" id="ProtNLM"/>
    </source>
</evidence>
<dbReference type="CDD" id="cd03445">
    <property type="entry name" value="Thioesterase_II_repeat2"/>
    <property type="match status" value="1"/>
</dbReference>
<dbReference type="InterPro" id="IPR003703">
    <property type="entry name" value="Acyl_CoA_thio"/>
</dbReference>
<organism evidence="6 7">
    <name type="scientific">Heterodermia speciosa</name>
    <dbReference type="NCBI Taxonomy" id="116794"/>
    <lineage>
        <taxon>Eukaryota</taxon>
        <taxon>Fungi</taxon>
        <taxon>Dikarya</taxon>
        <taxon>Ascomycota</taxon>
        <taxon>Pezizomycotina</taxon>
        <taxon>Lecanoromycetes</taxon>
        <taxon>OSLEUM clade</taxon>
        <taxon>Lecanoromycetidae</taxon>
        <taxon>Caliciales</taxon>
        <taxon>Physciaceae</taxon>
        <taxon>Heterodermia</taxon>
    </lineage>
</organism>
<gene>
    <name evidence="6" type="ORF">HETSPECPRED_005906</name>
</gene>
<feature type="domain" description="Acyl-CoA thioesterase-like N-terminal HotDog" evidence="5">
    <location>
        <begin position="264"/>
        <end position="350"/>
    </location>
</feature>
<dbReference type="Pfam" id="PF13472">
    <property type="entry name" value="Lipase_GDSL_2"/>
    <property type="match status" value="1"/>
</dbReference>
<dbReference type="InterPro" id="IPR042171">
    <property type="entry name" value="Acyl-CoA_hotdog"/>
</dbReference>
<dbReference type="Pfam" id="PF13622">
    <property type="entry name" value="4HBT_3"/>
    <property type="match status" value="1"/>
</dbReference>
<dbReference type="SUPFAM" id="SSF54637">
    <property type="entry name" value="Thioesterase/thiol ester dehydrase-isomerase"/>
    <property type="match status" value="1"/>
</dbReference>
<evidence type="ECO:0000259" key="5">
    <source>
        <dbReference type="Pfam" id="PF13622"/>
    </source>
</evidence>
<feature type="region of interest" description="Disordered" evidence="3">
    <location>
        <begin position="368"/>
        <end position="402"/>
    </location>
</feature>
<dbReference type="InterPro" id="IPR029069">
    <property type="entry name" value="HotDog_dom_sf"/>
</dbReference>
<name>A0A8H3FJL1_9LECA</name>
<comment type="similarity">
    <text evidence="1">Belongs to the C/M/P thioester hydrolase family.</text>
</comment>